<dbReference type="GO" id="GO:0016491">
    <property type="term" value="F:oxidoreductase activity"/>
    <property type="evidence" value="ECO:0007669"/>
    <property type="project" value="TreeGrafter"/>
</dbReference>
<gene>
    <name evidence="4" type="ORF">ASB62_06705</name>
</gene>
<dbReference type="Proteomes" id="UP000053937">
    <property type="component" value="Unassembled WGS sequence"/>
</dbReference>
<dbReference type="NCBIfam" id="TIGR04315">
    <property type="entry name" value="octaheme_Shew"/>
    <property type="match status" value="1"/>
</dbReference>
<dbReference type="InterPro" id="IPR024673">
    <property type="entry name" value="Octahem_Cyt_c"/>
</dbReference>
<dbReference type="RefSeq" id="WP_059139176.1">
    <property type="nucleotide sequence ID" value="NZ_LMBR01000165.1"/>
</dbReference>
<keyword evidence="2" id="KW-1133">Transmembrane helix</keyword>
<dbReference type="Pfam" id="PF11783">
    <property type="entry name" value="Cytochrome_cB"/>
    <property type="match status" value="1"/>
</dbReference>
<dbReference type="PANTHER" id="PTHR35038">
    <property type="entry name" value="DISSIMILATORY SULFITE REDUCTASE SIRA"/>
    <property type="match status" value="1"/>
</dbReference>
<reference evidence="4 5" key="1">
    <citation type="submission" date="2015-10" db="EMBL/GenBank/DDBJ databases">
        <title>Draft Genome Sequence of Chlorobium limicola strain Frasassi Growing under Artificial Lighting in the Frasassi Cave System.</title>
        <authorList>
            <person name="Mansor M."/>
            <person name="Macalady J."/>
        </authorList>
    </citation>
    <scope>NUCLEOTIDE SEQUENCE [LARGE SCALE GENOMIC DNA]</scope>
    <source>
        <strain evidence="4 5">Frasassi</strain>
    </source>
</reference>
<evidence type="ECO:0000313" key="5">
    <source>
        <dbReference type="Proteomes" id="UP000053937"/>
    </source>
</evidence>
<organism evidence="4 5">
    <name type="scientific">Chlorobium limicola</name>
    <dbReference type="NCBI Taxonomy" id="1092"/>
    <lineage>
        <taxon>Bacteria</taxon>
        <taxon>Pseudomonadati</taxon>
        <taxon>Chlorobiota</taxon>
        <taxon>Chlorobiia</taxon>
        <taxon>Chlorobiales</taxon>
        <taxon>Chlorobiaceae</taxon>
        <taxon>Chlorobium/Pelodictyon group</taxon>
        <taxon>Chlorobium</taxon>
    </lineage>
</organism>
<keyword evidence="1 3" id="KW-0732">Signal</keyword>
<dbReference type="EMBL" id="LMBR01000165">
    <property type="protein sequence ID" value="KUL25231.1"/>
    <property type="molecule type" value="Genomic_DNA"/>
</dbReference>
<dbReference type="InterPro" id="IPR036280">
    <property type="entry name" value="Multihaem_cyt_sf"/>
</dbReference>
<protein>
    <submittedName>
        <fullName evidence="4">Cytochrome C</fullName>
    </submittedName>
</protein>
<dbReference type="PIRSF" id="PIRSF039014">
    <property type="entry name" value="OTR_cyc"/>
    <property type="match status" value="1"/>
</dbReference>
<comment type="caution">
    <text evidence="4">The sequence shown here is derived from an EMBL/GenBank/DDBJ whole genome shotgun (WGS) entry which is preliminary data.</text>
</comment>
<feature type="transmembrane region" description="Helical" evidence="2">
    <location>
        <begin position="502"/>
        <end position="521"/>
    </location>
</feature>
<dbReference type="InterPro" id="IPR051829">
    <property type="entry name" value="Multiheme_Cytochr_ET"/>
</dbReference>
<name>A0A101JEA0_CHLLI</name>
<dbReference type="Gene3D" id="1.10.1130.10">
    <property type="entry name" value="Flavocytochrome C3, Chain A"/>
    <property type="match status" value="1"/>
</dbReference>
<evidence type="ECO:0000256" key="2">
    <source>
        <dbReference type="SAM" id="Phobius"/>
    </source>
</evidence>
<feature type="chain" id="PRO_5007097658" evidence="3">
    <location>
        <begin position="25"/>
        <end position="535"/>
    </location>
</feature>
<keyword evidence="5" id="KW-1185">Reference proteome</keyword>
<keyword evidence="2" id="KW-0812">Transmembrane</keyword>
<proteinExistence type="predicted"/>
<feature type="signal peptide" evidence="3">
    <location>
        <begin position="1"/>
        <end position="24"/>
    </location>
</feature>
<dbReference type="SUPFAM" id="SSF48695">
    <property type="entry name" value="Multiheme cytochromes"/>
    <property type="match status" value="1"/>
</dbReference>
<sequence>MKKLLLTGILLSGLLFPLSEPLSAEPFHHKVDSLLISTTDHKKFKILKQDFKSGPEVTKACLTCHTEASKQLHRTRHWTWDVPMKKGDRLGKKNVVNNFCISVEGNEPRCTSCHIGYNWKDKNFNFKSEENVDCLACHDMTGTYKKLPAGAGHPAYQTTVFEKKTFPKVDLSFVAQRVGHPDRHNCGICHFEGGGADAVKHGDLDNSLLKPDRELDVHMAIGKKELNMTCADCHKTEGHQVPGSRYTPEAHDTHGFDYPLADNNPATCSSCHGLKPHKKLKKLNDHVARVACQTCHIPFIAKERPTKMWWDWSKAGKFDKNGKEITIKDSSGCILYVSKKGEFRWAKNVAPEYSWFNGEMNYTTFKTIIDDRKVVSVNHPDGAANDPLSRIWPFKVHRGMQPYDPVLKRFVKPIVYGPKGSGAYWSDFNWDKSIRKGMENAGLEYSGKYAFVETEMYWPISHMVSPKEKSLSCRECHSRSGRLQNLSGFYLMGRDTNPFVEYFGLLAISGSLIGVIIHSIIRYFTVKKLKKAGGK</sequence>
<evidence type="ECO:0000256" key="1">
    <source>
        <dbReference type="ARBA" id="ARBA00022729"/>
    </source>
</evidence>
<evidence type="ECO:0000313" key="4">
    <source>
        <dbReference type="EMBL" id="KUL25231.1"/>
    </source>
</evidence>
<evidence type="ECO:0000256" key="3">
    <source>
        <dbReference type="SAM" id="SignalP"/>
    </source>
</evidence>
<dbReference type="PANTHER" id="PTHR35038:SF5">
    <property type="entry name" value="CYTOCHROME C-TYPE PROTEIN NRFB"/>
    <property type="match status" value="1"/>
</dbReference>
<accession>A0A101JEA0</accession>
<keyword evidence="2" id="KW-0472">Membrane</keyword>
<dbReference type="OrthoDB" id="9788513at2"/>
<dbReference type="AlphaFoldDB" id="A0A101JEA0"/>